<reference evidence="5 6" key="1">
    <citation type="journal article" date="2007" name="Science">
        <title>Sea anemone genome reveals ancestral eumetazoan gene repertoire and genomic organization.</title>
        <authorList>
            <person name="Putnam N.H."/>
            <person name="Srivastava M."/>
            <person name="Hellsten U."/>
            <person name="Dirks B."/>
            <person name="Chapman J."/>
            <person name="Salamov A."/>
            <person name="Terry A."/>
            <person name="Shapiro H."/>
            <person name="Lindquist E."/>
            <person name="Kapitonov V.V."/>
            <person name="Jurka J."/>
            <person name="Genikhovich G."/>
            <person name="Grigoriev I.V."/>
            <person name="Lucas S.M."/>
            <person name="Steele R.E."/>
            <person name="Finnerty J.R."/>
            <person name="Technau U."/>
            <person name="Martindale M.Q."/>
            <person name="Rokhsar D.S."/>
        </authorList>
    </citation>
    <scope>NUCLEOTIDE SEQUENCE [LARGE SCALE GENOMIC DNA]</scope>
    <source>
        <strain evidence="6">CH2 X CH6</strain>
    </source>
</reference>
<dbReference type="InterPro" id="IPR008952">
    <property type="entry name" value="Tetraspanin_EC2_sf"/>
</dbReference>
<evidence type="ECO:0000313" key="6">
    <source>
        <dbReference type="Proteomes" id="UP000001593"/>
    </source>
</evidence>
<evidence type="ECO:0000256" key="3">
    <source>
        <dbReference type="ARBA" id="ARBA00022989"/>
    </source>
</evidence>
<organism evidence="5 6">
    <name type="scientific">Nematostella vectensis</name>
    <name type="common">Starlet sea anemone</name>
    <dbReference type="NCBI Taxonomy" id="45351"/>
    <lineage>
        <taxon>Eukaryota</taxon>
        <taxon>Metazoa</taxon>
        <taxon>Cnidaria</taxon>
        <taxon>Anthozoa</taxon>
        <taxon>Hexacorallia</taxon>
        <taxon>Actiniaria</taxon>
        <taxon>Edwardsiidae</taxon>
        <taxon>Nematostella</taxon>
    </lineage>
</organism>
<dbReference type="OMA" id="CCKLDIS"/>
<keyword evidence="4" id="KW-0472">Membrane</keyword>
<dbReference type="InterPro" id="IPR018499">
    <property type="entry name" value="Tetraspanin/Peripherin"/>
</dbReference>
<evidence type="ECO:0000256" key="1">
    <source>
        <dbReference type="ARBA" id="ARBA00004141"/>
    </source>
</evidence>
<accession>A7RU70</accession>
<dbReference type="Gene3D" id="1.10.1450.10">
    <property type="entry name" value="Tetraspanin"/>
    <property type="match status" value="1"/>
</dbReference>
<keyword evidence="6" id="KW-1185">Reference proteome</keyword>
<proteinExistence type="predicted"/>
<dbReference type="HOGENOM" id="CLU_2461137_0_0_1"/>
<dbReference type="Proteomes" id="UP000001593">
    <property type="component" value="Unassembled WGS sequence"/>
</dbReference>
<evidence type="ECO:0000256" key="4">
    <source>
        <dbReference type="ARBA" id="ARBA00023136"/>
    </source>
</evidence>
<dbReference type="GO" id="GO:0016020">
    <property type="term" value="C:membrane"/>
    <property type="evidence" value="ECO:0007669"/>
    <property type="project" value="UniProtKB-SubCell"/>
</dbReference>
<feature type="non-terminal residue" evidence="5">
    <location>
        <position position="89"/>
    </location>
</feature>
<dbReference type="InParanoid" id="A7RU70"/>
<dbReference type="AlphaFoldDB" id="A7RU70"/>
<dbReference type="SUPFAM" id="SSF48652">
    <property type="entry name" value="Tetraspanin"/>
    <property type="match status" value="1"/>
</dbReference>
<keyword evidence="3" id="KW-1133">Transmembrane helix</keyword>
<dbReference type="EMBL" id="DS469539">
    <property type="protein sequence ID" value="EDO44963.1"/>
    <property type="molecule type" value="Genomic_DNA"/>
</dbReference>
<protein>
    <recommendedName>
        <fullName evidence="7">Tetraspanin</fullName>
    </recommendedName>
</protein>
<comment type="subcellular location">
    <subcellularLocation>
        <location evidence="1">Membrane</location>
        <topology evidence="1">Multi-pass membrane protein</topology>
    </subcellularLocation>
</comment>
<evidence type="ECO:0000313" key="5">
    <source>
        <dbReference type="EMBL" id="EDO44963.1"/>
    </source>
</evidence>
<gene>
    <name evidence="5" type="ORF">NEMVEDRAFT_v1g93401</name>
</gene>
<keyword evidence="2" id="KW-0812">Transmembrane</keyword>
<dbReference type="Pfam" id="PF00335">
    <property type="entry name" value="Tetraspanin"/>
    <property type="match status" value="1"/>
</dbReference>
<evidence type="ECO:0000256" key="2">
    <source>
        <dbReference type="ARBA" id="ARBA00022692"/>
    </source>
</evidence>
<evidence type="ECO:0008006" key="7">
    <source>
        <dbReference type="Google" id="ProtNLM"/>
    </source>
</evidence>
<sequence>LDSIQKNLKCCGFKDYNDWELNPYYSCKSNGYSRCSVPASCCKLDISGSRCTLGVRDATKTSEIGQFIHKNGCLDTIKDWYKYTFILLS</sequence>
<feature type="non-terminal residue" evidence="5">
    <location>
        <position position="1"/>
    </location>
</feature>
<name>A7RU70_NEMVE</name>
<dbReference type="PhylomeDB" id="A7RU70"/>